<comment type="caution">
    <text evidence="2">The sequence shown here is derived from an EMBL/GenBank/DDBJ whole genome shotgun (WGS) entry which is preliminary data.</text>
</comment>
<gene>
    <name evidence="2" type="ORF">CUN51_03905</name>
</gene>
<accession>A0A2M8P1S0</accession>
<evidence type="ECO:0000313" key="2">
    <source>
        <dbReference type="EMBL" id="PJF31482.1"/>
    </source>
</evidence>
<organism evidence="2 3">
    <name type="scientific">Candidatus Thermofonsia Clade 1 bacterium</name>
    <dbReference type="NCBI Taxonomy" id="2364210"/>
    <lineage>
        <taxon>Bacteria</taxon>
        <taxon>Bacillati</taxon>
        <taxon>Chloroflexota</taxon>
        <taxon>Candidatus Thermofontia</taxon>
        <taxon>Candidatus Thermofonsia Clade 1</taxon>
    </lineage>
</organism>
<dbReference type="EMBL" id="PGTK01000003">
    <property type="protein sequence ID" value="PJF31482.1"/>
    <property type="molecule type" value="Genomic_DNA"/>
</dbReference>
<evidence type="ECO:0000313" key="3">
    <source>
        <dbReference type="Proteomes" id="UP000228921"/>
    </source>
</evidence>
<sequence length="453" mass="51538">MGAELILSVENDGRSVQARRRPDDKTARGTVRGFERGSLSRRTIRLFERWMRANKFSDPQEIVVFGQHLYQLLFDVDIERLFEESLSIARENGDRLRLQLSFEAGAAELANLPWEFLHYPRGDYFLCSHVDLVLSRYFPRHSRQTLRPEGTLRILVAVAKPTDLDPVLEARVIEAIERLAEAYPVRIEVLRKATVAAFTERMRTFQPHVLHFIGHGAFNAETGNGEIALLKPDERADWCSDSDFADWCSLSGVLPRLVVLHLCEGGRADLRESFGGLAPRLVQKGVQAVVAMQYPITNMAAIDFSRVFYEALMRGEPLDYAVQLGRQIFTTMRQHSARTFGTPVLYLHSADGLIQPADRSAVRPIEQPSHAALTPDDLLMGVRPRLERIADESRRSAVRKFALQIVEQLESLAPNLWVAHLRREWRLQFSMEGTTEQQDILEAMLTLLKERGV</sequence>
<reference evidence="2 3" key="1">
    <citation type="submission" date="2017-11" db="EMBL/GenBank/DDBJ databases">
        <title>Evolution of Phototrophy in the Chloroflexi Phylum Driven by Horizontal Gene Transfer.</title>
        <authorList>
            <person name="Ward L.M."/>
            <person name="Hemp J."/>
            <person name="Shih P.M."/>
            <person name="Mcglynn S.E."/>
            <person name="Fischer W."/>
        </authorList>
    </citation>
    <scope>NUCLEOTIDE SEQUENCE [LARGE SCALE GENOMIC DNA]</scope>
    <source>
        <strain evidence="2">CP2_2F</strain>
    </source>
</reference>
<name>A0A2M8P1S0_9CHLR</name>
<protein>
    <recommendedName>
        <fullName evidence="1">CHAT domain-containing protein</fullName>
    </recommendedName>
</protein>
<dbReference type="InterPro" id="IPR024983">
    <property type="entry name" value="CHAT_dom"/>
</dbReference>
<evidence type="ECO:0000259" key="1">
    <source>
        <dbReference type="Pfam" id="PF12770"/>
    </source>
</evidence>
<dbReference type="AlphaFoldDB" id="A0A2M8P1S0"/>
<proteinExistence type="predicted"/>
<dbReference type="Proteomes" id="UP000228921">
    <property type="component" value="Unassembled WGS sequence"/>
</dbReference>
<feature type="domain" description="CHAT" evidence="1">
    <location>
        <begin position="66"/>
        <end position="323"/>
    </location>
</feature>
<dbReference type="Pfam" id="PF12770">
    <property type="entry name" value="CHAT"/>
    <property type="match status" value="1"/>
</dbReference>